<name>A0AAV4SIG9_9ARAC</name>
<sequence>MHIGFCLFATVFQSDYYSKCSPDLLTWIPRPKTRESGNYARITRRVSTVQETSFDASYRSTSGRSLSSSAGLFFLAPCSIPPPSSLKLLPYPKTQGNRFYIIIDTSLLF</sequence>
<organism evidence="1 2">
    <name type="scientific">Caerostris darwini</name>
    <dbReference type="NCBI Taxonomy" id="1538125"/>
    <lineage>
        <taxon>Eukaryota</taxon>
        <taxon>Metazoa</taxon>
        <taxon>Ecdysozoa</taxon>
        <taxon>Arthropoda</taxon>
        <taxon>Chelicerata</taxon>
        <taxon>Arachnida</taxon>
        <taxon>Araneae</taxon>
        <taxon>Araneomorphae</taxon>
        <taxon>Entelegynae</taxon>
        <taxon>Araneoidea</taxon>
        <taxon>Araneidae</taxon>
        <taxon>Caerostris</taxon>
    </lineage>
</organism>
<reference evidence="1 2" key="1">
    <citation type="submission" date="2021-06" db="EMBL/GenBank/DDBJ databases">
        <title>Caerostris darwini draft genome.</title>
        <authorList>
            <person name="Kono N."/>
            <person name="Arakawa K."/>
        </authorList>
    </citation>
    <scope>NUCLEOTIDE SEQUENCE [LARGE SCALE GENOMIC DNA]</scope>
</reference>
<comment type="caution">
    <text evidence="1">The sequence shown here is derived from an EMBL/GenBank/DDBJ whole genome shotgun (WGS) entry which is preliminary data.</text>
</comment>
<proteinExistence type="predicted"/>
<dbReference type="AlphaFoldDB" id="A0AAV4SIG9"/>
<gene>
    <name evidence="1" type="ORF">CDAR_32971</name>
</gene>
<protein>
    <submittedName>
        <fullName evidence="1">Uncharacterized protein</fullName>
    </submittedName>
</protein>
<keyword evidence="2" id="KW-1185">Reference proteome</keyword>
<dbReference type="Proteomes" id="UP001054837">
    <property type="component" value="Unassembled WGS sequence"/>
</dbReference>
<dbReference type="EMBL" id="BPLQ01008042">
    <property type="protein sequence ID" value="GIY34213.1"/>
    <property type="molecule type" value="Genomic_DNA"/>
</dbReference>
<evidence type="ECO:0000313" key="1">
    <source>
        <dbReference type="EMBL" id="GIY34213.1"/>
    </source>
</evidence>
<evidence type="ECO:0000313" key="2">
    <source>
        <dbReference type="Proteomes" id="UP001054837"/>
    </source>
</evidence>
<accession>A0AAV4SIG9</accession>